<dbReference type="AlphaFoldDB" id="A0A7R9KW67"/>
<dbReference type="EMBL" id="CAJPIZ010006553">
    <property type="protein sequence ID" value="CAG2109619.1"/>
    <property type="molecule type" value="Genomic_DNA"/>
</dbReference>
<evidence type="ECO:0000256" key="1">
    <source>
        <dbReference type="SAM" id="Phobius"/>
    </source>
</evidence>
<gene>
    <name evidence="2" type="ORF">OSB1V03_LOCUS9606</name>
</gene>
<protein>
    <recommendedName>
        <fullName evidence="4">Odorant receptor</fullName>
    </recommendedName>
</protein>
<dbReference type="Proteomes" id="UP000759131">
    <property type="component" value="Unassembled WGS sequence"/>
</dbReference>
<dbReference type="EMBL" id="OC861128">
    <property type="protein sequence ID" value="CAD7629189.1"/>
    <property type="molecule type" value="Genomic_DNA"/>
</dbReference>
<reference evidence="2" key="1">
    <citation type="submission" date="2020-11" db="EMBL/GenBank/DDBJ databases">
        <authorList>
            <person name="Tran Van P."/>
        </authorList>
    </citation>
    <scope>NUCLEOTIDE SEQUENCE</scope>
</reference>
<evidence type="ECO:0000313" key="3">
    <source>
        <dbReference type="Proteomes" id="UP000759131"/>
    </source>
</evidence>
<sequence length="329" mass="37239">MNIILDIMVKNSNLISRQASLIPCILICDKGNAMRYKSSRINRSQSACIVEIILIGIEAYHTVDNDLGLIYARHEFQHFYKLLKSVVLKHGIVLDYKHKRKLVFTAWALILLNVFNAVLEIILLYPIVFEEITEQSDHDKAYIDLPKPFALYFTLTIKAIGCIHSKALDTLIIYFSLLLTYYMITFGQIVKEMCAYLEYVNCNADNTKSGNKLKSYYSFDELRQKYIALQKMTILANNCLSPCILLTTGCNVIAVMGGIFIAIDVFGQGANLEEEEVFDLFNGVICAASLIVCGIFGDDIIKQTQVALRQLENINFNTTGDKDYRSVCL</sequence>
<keyword evidence="1" id="KW-0472">Membrane</keyword>
<keyword evidence="3" id="KW-1185">Reference proteome</keyword>
<feature type="transmembrane region" description="Helical" evidence="1">
    <location>
        <begin position="171"/>
        <end position="190"/>
    </location>
</feature>
<keyword evidence="1" id="KW-1133">Transmembrane helix</keyword>
<proteinExistence type="predicted"/>
<feature type="transmembrane region" description="Helical" evidence="1">
    <location>
        <begin position="239"/>
        <end position="261"/>
    </location>
</feature>
<feature type="transmembrane region" description="Helical" evidence="1">
    <location>
        <begin position="102"/>
        <end position="128"/>
    </location>
</feature>
<feature type="transmembrane region" description="Helical" evidence="1">
    <location>
        <begin position="281"/>
        <end position="301"/>
    </location>
</feature>
<organism evidence="2">
    <name type="scientific">Medioppia subpectinata</name>
    <dbReference type="NCBI Taxonomy" id="1979941"/>
    <lineage>
        <taxon>Eukaryota</taxon>
        <taxon>Metazoa</taxon>
        <taxon>Ecdysozoa</taxon>
        <taxon>Arthropoda</taxon>
        <taxon>Chelicerata</taxon>
        <taxon>Arachnida</taxon>
        <taxon>Acari</taxon>
        <taxon>Acariformes</taxon>
        <taxon>Sarcoptiformes</taxon>
        <taxon>Oribatida</taxon>
        <taxon>Brachypylina</taxon>
        <taxon>Oppioidea</taxon>
        <taxon>Oppiidae</taxon>
        <taxon>Medioppia</taxon>
    </lineage>
</organism>
<keyword evidence="1" id="KW-0812">Transmembrane</keyword>
<name>A0A7R9KW67_9ACAR</name>
<evidence type="ECO:0008006" key="4">
    <source>
        <dbReference type="Google" id="ProtNLM"/>
    </source>
</evidence>
<evidence type="ECO:0000313" key="2">
    <source>
        <dbReference type="EMBL" id="CAD7629189.1"/>
    </source>
</evidence>
<dbReference type="OrthoDB" id="10458235at2759"/>
<accession>A0A7R9KW67</accession>